<dbReference type="HOGENOM" id="CLU_2520196_0_0_4"/>
<dbReference type="AlphaFoldDB" id="I3UCQ3"/>
<name>I3UCQ3_ADVKW</name>
<organism evidence="1 2">
    <name type="scientific">Advenella kashmirensis (strain DSM 17095 / LMG 22695 / WT001)</name>
    <name type="common">Tetrathiobacter kashmirensis</name>
    <dbReference type="NCBI Taxonomy" id="1036672"/>
    <lineage>
        <taxon>Bacteria</taxon>
        <taxon>Pseudomonadati</taxon>
        <taxon>Pseudomonadota</taxon>
        <taxon>Betaproteobacteria</taxon>
        <taxon>Burkholderiales</taxon>
        <taxon>Alcaligenaceae</taxon>
    </lineage>
</organism>
<reference evidence="1 2" key="1">
    <citation type="journal article" date="2011" name="J. Bacteriol.">
        <title>Whole-genome shotgun sequencing of the sulfur-oxidizing chemoautotroph Tetrathiobacter kashmirensis.</title>
        <authorList>
            <person name="Ghosh W."/>
            <person name="George A."/>
            <person name="Agarwal A."/>
            <person name="Raj P."/>
            <person name="Alam M."/>
            <person name="Pyne P."/>
            <person name="Das Gupta S.K."/>
        </authorList>
    </citation>
    <scope>NUCLEOTIDE SEQUENCE [LARGE SCALE GENOMIC DNA]</scope>
    <source>
        <strain evidence="1 2">WT001</strain>
    </source>
</reference>
<evidence type="ECO:0000313" key="2">
    <source>
        <dbReference type="Proteomes" id="UP000005267"/>
    </source>
</evidence>
<protein>
    <submittedName>
        <fullName evidence="1">Uncharacterized protein</fullName>
    </submittedName>
</protein>
<gene>
    <name evidence="1" type="ordered locus">TKWG_13375</name>
</gene>
<keyword evidence="2" id="KW-1185">Reference proteome</keyword>
<proteinExistence type="predicted"/>
<reference evidence="2" key="2">
    <citation type="journal article" date="2013" name="PLoS ONE">
        <title>Genome implosion elicits host-confinement in Alcaligenaceae: evidence from the comparative genomics of Tetrathiobacter kashmirensis, a pathogen in the making.</title>
        <authorList>
            <person name="Ghosh W."/>
            <person name="Alam M."/>
            <person name="Roy C."/>
            <person name="Pyne P."/>
            <person name="George A."/>
            <person name="Chakraborty R."/>
            <person name="Majumder S."/>
            <person name="Agarwal A."/>
            <person name="Chakraborty S."/>
            <person name="Majumdar S."/>
            <person name="Gupta S.K."/>
        </authorList>
    </citation>
    <scope>NUCLEOTIDE SEQUENCE [LARGE SCALE GENOMIC DNA]</scope>
    <source>
        <strain evidence="2">WT001</strain>
    </source>
</reference>
<dbReference type="Proteomes" id="UP000005267">
    <property type="component" value="Chromosome"/>
</dbReference>
<accession>I3UCQ3</accession>
<sequence length="84" mass="9509">MPIDFRFLFARTHLLLRAALLFRHDHTHIRSKRPHRFGKRGPGVLHKECDGSTMRAAAKAVIKLFGGTNGKGRRFFVVKGAKAE</sequence>
<evidence type="ECO:0000313" key="1">
    <source>
        <dbReference type="EMBL" id="AFK62791.1"/>
    </source>
</evidence>
<dbReference type="KEGG" id="aka:TKWG_13375"/>
<dbReference type="EMBL" id="CP003555">
    <property type="protein sequence ID" value="AFK62791.1"/>
    <property type="molecule type" value="Genomic_DNA"/>
</dbReference>